<feature type="domain" description="DED" evidence="2">
    <location>
        <begin position="1"/>
        <end position="69"/>
    </location>
</feature>
<protein>
    <submittedName>
        <fullName evidence="3">Pilus assembly protein CpaF</fullName>
    </submittedName>
</protein>
<proteinExistence type="inferred from homology"/>
<dbReference type="EMBL" id="FRAC01000023">
    <property type="protein sequence ID" value="SHL09618.1"/>
    <property type="molecule type" value="Genomic_DNA"/>
</dbReference>
<dbReference type="InterPro" id="IPR001875">
    <property type="entry name" value="DED_dom"/>
</dbReference>
<dbReference type="RefSeq" id="WP_073278700.1">
    <property type="nucleotide sequence ID" value="NZ_FRAC01000023.1"/>
</dbReference>
<dbReference type="Gene3D" id="3.40.50.300">
    <property type="entry name" value="P-loop containing nucleotide triphosphate hydrolases"/>
    <property type="match status" value="1"/>
</dbReference>
<dbReference type="SUPFAM" id="SSF52540">
    <property type="entry name" value="P-loop containing nucleoside triphosphate hydrolases"/>
    <property type="match status" value="1"/>
</dbReference>
<reference evidence="3 4" key="1">
    <citation type="submission" date="2016-11" db="EMBL/GenBank/DDBJ databases">
        <authorList>
            <person name="Jaros S."/>
            <person name="Januszkiewicz K."/>
            <person name="Wedrychowicz H."/>
        </authorList>
    </citation>
    <scope>NUCLEOTIDE SEQUENCE [LARGE SCALE GENOMIC DNA]</scope>
    <source>
        <strain evidence="3 4">DSM 15929</strain>
    </source>
</reference>
<dbReference type="PANTHER" id="PTHR30486">
    <property type="entry name" value="TWITCHING MOTILITY PROTEIN PILT"/>
    <property type="match status" value="1"/>
</dbReference>
<dbReference type="InterPro" id="IPR027417">
    <property type="entry name" value="P-loop_NTPase"/>
</dbReference>
<sequence length="410" mass="45960">MKRQEIIEEVRNRIDLTREIEDEEILEAVDELLLRKGREEFITLKEKNELRKEVFNSIRRLDVLQELIEDPQITEIMINGYQNIFVEKAGAIFPWKKQFDSEKKLEDIVQQIVAKTNRIVNEANPIVDTRLKDGSRVNIVLPPISLEGPVITIRKFPEKPITMEQLIQIGSVTEEAAMFLKKLVQAGYNIFISGGTGSGKTTFLNVLSGYIPSDERVITIEDSAELQLKNIPNLVRLEVRNANVEGKNEVSIRQLIKTSLRMRPNRIILGEVRDGAALDLLQAMNSGHDGSLSTGHANSTADMLSRLETLVLMGADIPLMAVRQQAASAIDIMIHLGRLRDRSRKVLEITEVLNMKEGEIQLNRLYAFEETGEDGRGRVLGGLKATGNALKNQDKLKAAGLSYGAAMQVK</sequence>
<evidence type="ECO:0000259" key="2">
    <source>
        <dbReference type="PROSITE" id="PS50168"/>
    </source>
</evidence>
<dbReference type="PANTHER" id="PTHR30486:SF6">
    <property type="entry name" value="TYPE IV PILUS RETRACTATION ATPASE PILT"/>
    <property type="match status" value="1"/>
</dbReference>
<evidence type="ECO:0000313" key="4">
    <source>
        <dbReference type="Proteomes" id="UP000184386"/>
    </source>
</evidence>
<dbReference type="InterPro" id="IPR001482">
    <property type="entry name" value="T2SS/T4SS_dom"/>
</dbReference>
<dbReference type="AlphaFoldDB" id="A0A1M6XUS0"/>
<dbReference type="PROSITE" id="PS50168">
    <property type="entry name" value="DED"/>
    <property type="match status" value="1"/>
</dbReference>
<dbReference type="CDD" id="cd01130">
    <property type="entry name" value="VirB11-like_ATPase"/>
    <property type="match status" value="1"/>
</dbReference>
<keyword evidence="4" id="KW-1185">Reference proteome</keyword>
<gene>
    <name evidence="3" type="ORF">SAMN02745136_04073</name>
</gene>
<organism evidence="3 4">
    <name type="scientific">Anaerocolumna jejuensis DSM 15929</name>
    <dbReference type="NCBI Taxonomy" id="1121322"/>
    <lineage>
        <taxon>Bacteria</taxon>
        <taxon>Bacillati</taxon>
        <taxon>Bacillota</taxon>
        <taxon>Clostridia</taxon>
        <taxon>Lachnospirales</taxon>
        <taxon>Lachnospiraceae</taxon>
        <taxon>Anaerocolumna</taxon>
    </lineage>
</organism>
<dbReference type="Proteomes" id="UP000184386">
    <property type="component" value="Unassembled WGS sequence"/>
</dbReference>
<dbReference type="GO" id="GO:0016887">
    <property type="term" value="F:ATP hydrolysis activity"/>
    <property type="evidence" value="ECO:0007669"/>
    <property type="project" value="InterPro"/>
</dbReference>
<dbReference type="Gene3D" id="3.30.450.380">
    <property type="match status" value="1"/>
</dbReference>
<dbReference type="OrthoDB" id="9810761at2"/>
<dbReference type="Pfam" id="PF00437">
    <property type="entry name" value="T2SSE"/>
    <property type="match status" value="1"/>
</dbReference>
<evidence type="ECO:0000313" key="3">
    <source>
        <dbReference type="EMBL" id="SHL09618.1"/>
    </source>
</evidence>
<comment type="similarity">
    <text evidence="1">Belongs to the GSP E family.</text>
</comment>
<accession>A0A1M6XUS0</accession>
<dbReference type="STRING" id="1121322.SAMN02745136_04073"/>
<dbReference type="InterPro" id="IPR050921">
    <property type="entry name" value="T4SS_GSP_E_ATPase"/>
</dbReference>
<evidence type="ECO:0000256" key="1">
    <source>
        <dbReference type="ARBA" id="ARBA00006611"/>
    </source>
</evidence>
<name>A0A1M6XUS0_9FIRM</name>